<dbReference type="RefSeq" id="WP_229981882.1">
    <property type="nucleotide sequence ID" value="NZ_JAJJPB010000024.1"/>
</dbReference>
<evidence type="ECO:0000313" key="1">
    <source>
        <dbReference type="EMBL" id="MCC9296169.1"/>
    </source>
</evidence>
<dbReference type="EMBL" id="JAJJPB010000024">
    <property type="protein sequence ID" value="MCC9296169.1"/>
    <property type="molecule type" value="Genomic_DNA"/>
</dbReference>
<gene>
    <name evidence="1" type="ORF">LN736_15015</name>
</gene>
<accession>A0ABS8N8M7</accession>
<dbReference type="Proteomes" id="UP001165422">
    <property type="component" value="Unassembled WGS sequence"/>
</dbReference>
<proteinExistence type="predicted"/>
<reference evidence="1" key="1">
    <citation type="submission" date="2021-11" db="EMBL/GenBank/DDBJ databases">
        <authorList>
            <person name="Qingchun L."/>
            <person name="Dong Z."/>
            <person name="Zongwei Q."/>
            <person name="Jia Z."/>
            <person name="Duotao L."/>
        </authorList>
    </citation>
    <scope>NUCLEOTIDE SEQUENCE</scope>
    <source>
        <strain evidence="1">WLY-B-L2</strain>
    </source>
</reference>
<organism evidence="1 2">
    <name type="scientific">Clostridium aromativorans</name>
    <dbReference type="NCBI Taxonomy" id="2836848"/>
    <lineage>
        <taxon>Bacteria</taxon>
        <taxon>Bacillati</taxon>
        <taxon>Bacillota</taxon>
        <taxon>Clostridia</taxon>
        <taxon>Eubacteriales</taxon>
        <taxon>Clostridiaceae</taxon>
        <taxon>Clostridium</taxon>
    </lineage>
</organism>
<comment type="caution">
    <text evidence="1">The sequence shown here is derived from an EMBL/GenBank/DDBJ whole genome shotgun (WGS) entry which is preliminary data.</text>
</comment>
<evidence type="ECO:0000313" key="2">
    <source>
        <dbReference type="Proteomes" id="UP001165422"/>
    </source>
</evidence>
<sequence length="275" mass="32010">MEGDIMSIFQNLIVKYTRGKGSSIKEDTAFRILGSIYYAVNACVQNQQDSSRSFLISKGNILEIYKKGIEILKETFCQCEKLYEEIKENRLRVPVKMYNDTIDAALPDFFKNYDIIFGAQDTYSSMDYPLVFDDMNIKGIFYIKQYLEKLKVETEFCNFFKESSILEILKGYGEKYKIDISQSPISVFQILIEQCAFLTLCEVFESLDDTFLALLGKTVFYDDLACSSFKLTHEQLINCRGNMEREWQNYYVNFLLGQSEKRIKNIGKTIIHIYG</sequence>
<protein>
    <submittedName>
        <fullName evidence="1">DUF6179 domain-containing protein</fullName>
    </submittedName>
</protein>
<dbReference type="InterPro" id="IPR045751">
    <property type="entry name" value="DUF6179"/>
</dbReference>
<name>A0ABS8N8M7_9CLOT</name>
<dbReference type="Pfam" id="PF19677">
    <property type="entry name" value="DUF6179"/>
    <property type="match status" value="1"/>
</dbReference>
<keyword evidence="2" id="KW-1185">Reference proteome</keyword>